<evidence type="ECO:0000313" key="5">
    <source>
        <dbReference type="Proteomes" id="UP000277577"/>
    </source>
</evidence>
<feature type="compositionally biased region" description="Polar residues" evidence="1">
    <location>
        <begin position="423"/>
        <end position="432"/>
    </location>
</feature>
<sequence>MSFDGKYSPEINSNGITVTIAVKKLTQDPNYRSADFFDKCMVKPDFKVEQEKITIQAPKNPPPKVKVEDLNIPEPLLKDMSAEEIANIANQLIGFAYDPLKVVDHLKDLDGELGKLMQESQVFPSQATYSPPYLIAGRGNFIPGAPDAYQPLKKARILDSLLLKHENSRDVNKNGYVVKFIGFVSSMIADRVISSGQLFTENKQIDRVLLHGSYSHRLLLEAFAHAIEKGVIDLNLKTGKKLNFVQLLEVLVSVKTKYGQSLWEMTLDSVEDSMHASNDPLDSKQFSFSCRSPFVLNSLLLCFGKELGLPHLQTYLLDSHYKAAYEMVLRSKEKIASMNKTHYSRVNIPNEMIYERCMEHFSTKAESYGEVGGNSPFTLDELAMLSDNSYIGSMWGPGVRIKVTSPQKPGFYSNWMEFFQSKSKTPEPVSSQSKKHERTAPDESEEDDEKHQEKHSKKQQ</sequence>
<dbReference type="PATRIC" id="fig|28084.5.peg.2435"/>
<dbReference type="Proteomes" id="UP000054921">
    <property type="component" value="Unassembled WGS sequence"/>
</dbReference>
<keyword evidence="5" id="KW-1185">Reference proteome</keyword>
<proteinExistence type="predicted"/>
<dbReference type="Proteomes" id="UP000277577">
    <property type="component" value="Chromosome"/>
</dbReference>
<name>A0A0W0SAR7_9GAMM</name>
<gene>
    <name evidence="2" type="ORF">Lche_2245</name>
    <name evidence="3" type="ORF">NCTC11976_02879</name>
</gene>
<evidence type="ECO:0000313" key="2">
    <source>
        <dbReference type="EMBL" id="KTC80225.1"/>
    </source>
</evidence>
<accession>A0A0W0SAR7</accession>
<reference evidence="2 4" key="1">
    <citation type="submission" date="2015-11" db="EMBL/GenBank/DDBJ databases">
        <title>Genomic analysis of 38 Legionella species identifies large and diverse effector repertoires.</title>
        <authorList>
            <person name="Burstein D."/>
            <person name="Amaro F."/>
            <person name="Zusman T."/>
            <person name="Lifshitz Z."/>
            <person name="Cohen O."/>
            <person name="Gilbert J.A."/>
            <person name="Pupko T."/>
            <person name="Shuman H.A."/>
            <person name="Segal G."/>
        </authorList>
    </citation>
    <scope>NUCLEOTIDE SEQUENCE [LARGE SCALE GENOMIC DNA]</scope>
    <source>
        <strain evidence="2 4">ORW</strain>
    </source>
</reference>
<organism evidence="2 4">
    <name type="scientific">Legionella cherrii</name>
    <dbReference type="NCBI Taxonomy" id="28084"/>
    <lineage>
        <taxon>Bacteria</taxon>
        <taxon>Pseudomonadati</taxon>
        <taxon>Pseudomonadota</taxon>
        <taxon>Gammaproteobacteria</taxon>
        <taxon>Legionellales</taxon>
        <taxon>Legionellaceae</taxon>
        <taxon>Legionella</taxon>
    </lineage>
</organism>
<dbReference type="EMBL" id="LNXW01000013">
    <property type="protein sequence ID" value="KTC80225.1"/>
    <property type="molecule type" value="Genomic_DNA"/>
</dbReference>
<evidence type="ECO:0000313" key="4">
    <source>
        <dbReference type="Proteomes" id="UP000054921"/>
    </source>
</evidence>
<dbReference type="EMBL" id="LR134173">
    <property type="protein sequence ID" value="VEB38716.1"/>
    <property type="molecule type" value="Genomic_DNA"/>
</dbReference>
<evidence type="ECO:0000256" key="1">
    <source>
        <dbReference type="SAM" id="MobiDB-lite"/>
    </source>
</evidence>
<protein>
    <submittedName>
        <fullName evidence="2">Ankyrin repeat protein</fullName>
    </submittedName>
</protein>
<dbReference type="AlphaFoldDB" id="A0A0W0SAR7"/>
<evidence type="ECO:0000313" key="3">
    <source>
        <dbReference type="EMBL" id="VEB38716.1"/>
    </source>
</evidence>
<feature type="region of interest" description="Disordered" evidence="1">
    <location>
        <begin position="423"/>
        <end position="460"/>
    </location>
</feature>
<reference evidence="3 5" key="2">
    <citation type="submission" date="2018-12" db="EMBL/GenBank/DDBJ databases">
        <authorList>
            <consortium name="Pathogen Informatics"/>
        </authorList>
    </citation>
    <scope>NUCLEOTIDE SEQUENCE [LARGE SCALE GENOMIC DNA]</scope>
    <source>
        <strain evidence="3 5">NCTC11976</strain>
    </source>
</reference>